<dbReference type="AlphaFoldDB" id="A0A2M4DN13"/>
<evidence type="ECO:0000256" key="1">
    <source>
        <dbReference type="SAM" id="Phobius"/>
    </source>
</evidence>
<protein>
    <submittedName>
        <fullName evidence="2">Uncharacterized protein</fullName>
    </submittedName>
</protein>
<dbReference type="EMBL" id="GGFL01014733">
    <property type="protein sequence ID" value="MBW78911.1"/>
    <property type="molecule type" value="Transcribed_RNA"/>
</dbReference>
<feature type="transmembrane region" description="Helical" evidence="1">
    <location>
        <begin position="54"/>
        <end position="80"/>
    </location>
</feature>
<reference evidence="2" key="1">
    <citation type="submission" date="2018-01" db="EMBL/GenBank/DDBJ databases">
        <title>An insight into the sialome of Amazonian anophelines.</title>
        <authorList>
            <person name="Ribeiro J.M."/>
            <person name="Scarpassa V."/>
            <person name="Calvo E."/>
        </authorList>
    </citation>
    <scope>NUCLEOTIDE SEQUENCE</scope>
</reference>
<keyword evidence="1" id="KW-1133">Transmembrane helix</keyword>
<organism evidence="2">
    <name type="scientific">Anopheles darlingi</name>
    <name type="common">Mosquito</name>
    <dbReference type="NCBI Taxonomy" id="43151"/>
    <lineage>
        <taxon>Eukaryota</taxon>
        <taxon>Metazoa</taxon>
        <taxon>Ecdysozoa</taxon>
        <taxon>Arthropoda</taxon>
        <taxon>Hexapoda</taxon>
        <taxon>Insecta</taxon>
        <taxon>Pterygota</taxon>
        <taxon>Neoptera</taxon>
        <taxon>Endopterygota</taxon>
        <taxon>Diptera</taxon>
        <taxon>Nematocera</taxon>
        <taxon>Culicoidea</taxon>
        <taxon>Culicidae</taxon>
        <taxon>Anophelinae</taxon>
        <taxon>Anopheles</taxon>
    </lineage>
</organism>
<accession>A0A2M4DN13</accession>
<keyword evidence="1" id="KW-0472">Membrane</keyword>
<evidence type="ECO:0000313" key="2">
    <source>
        <dbReference type="EMBL" id="MBW78911.1"/>
    </source>
</evidence>
<name>A0A2M4DN13_ANODA</name>
<keyword evidence="1" id="KW-0812">Transmembrane</keyword>
<proteinExistence type="predicted"/>
<sequence>MLHASEVIVLPCAYLLLSLSLALAFALSSGALESLTLNALSSRAPPKAPIKDSFRILLPGFGDALWGNSFHFAFALFAALHRKARNGGEKLTGKTNNDTQPFALTTHARTHFGFSLCPRPEPSKGRVLSHSLRW</sequence>